<dbReference type="EMBL" id="BLXT01008434">
    <property type="protein sequence ID" value="GFO48561.1"/>
    <property type="molecule type" value="Genomic_DNA"/>
</dbReference>
<keyword evidence="4" id="KW-0325">Glycoprotein</keyword>
<gene>
    <name evidence="6" type="ORF">PoB_007506600</name>
</gene>
<name>A0AAV4DWS3_9GAST</name>
<dbReference type="PANTHER" id="PTHR45842">
    <property type="entry name" value="SYNAPTIC ADHESION-LIKE MOLECULE SALM"/>
    <property type="match status" value="1"/>
</dbReference>
<organism evidence="6 7">
    <name type="scientific">Plakobranchus ocellatus</name>
    <dbReference type="NCBI Taxonomy" id="259542"/>
    <lineage>
        <taxon>Eukaryota</taxon>
        <taxon>Metazoa</taxon>
        <taxon>Spiralia</taxon>
        <taxon>Lophotrochozoa</taxon>
        <taxon>Mollusca</taxon>
        <taxon>Gastropoda</taxon>
        <taxon>Heterobranchia</taxon>
        <taxon>Euthyneura</taxon>
        <taxon>Panpulmonata</taxon>
        <taxon>Sacoglossa</taxon>
        <taxon>Placobranchoidea</taxon>
        <taxon>Plakobranchidae</taxon>
        <taxon>Plakobranchus</taxon>
    </lineage>
</organism>
<dbReference type="AlphaFoldDB" id="A0AAV4DWS3"/>
<keyword evidence="2" id="KW-0732">Signal</keyword>
<evidence type="ECO:0000313" key="6">
    <source>
        <dbReference type="EMBL" id="GFO48561.1"/>
    </source>
</evidence>
<dbReference type="InterPro" id="IPR003591">
    <property type="entry name" value="Leu-rich_rpt_typical-subtyp"/>
</dbReference>
<proteinExistence type="predicted"/>
<evidence type="ECO:0000256" key="3">
    <source>
        <dbReference type="ARBA" id="ARBA00022737"/>
    </source>
</evidence>
<accession>A0AAV4DWS3</accession>
<protein>
    <submittedName>
        <fullName evidence="6">Adhesion molecule with Ig-like domain 3</fullName>
    </submittedName>
</protein>
<dbReference type="SUPFAM" id="SSF52058">
    <property type="entry name" value="L domain-like"/>
    <property type="match status" value="1"/>
</dbReference>
<dbReference type="PANTHER" id="PTHR45842:SF12">
    <property type="entry name" value="KEKKON 5, ISOFORM A"/>
    <property type="match status" value="1"/>
</dbReference>
<reference evidence="6 7" key="1">
    <citation type="journal article" date="2021" name="Elife">
        <title>Chloroplast acquisition without the gene transfer in kleptoplastic sea slugs, Plakobranchus ocellatus.</title>
        <authorList>
            <person name="Maeda T."/>
            <person name="Takahashi S."/>
            <person name="Yoshida T."/>
            <person name="Shimamura S."/>
            <person name="Takaki Y."/>
            <person name="Nagai Y."/>
            <person name="Toyoda A."/>
            <person name="Suzuki Y."/>
            <person name="Arimoto A."/>
            <person name="Ishii H."/>
            <person name="Satoh N."/>
            <person name="Nishiyama T."/>
            <person name="Hasebe M."/>
            <person name="Maruyama T."/>
            <person name="Minagawa J."/>
            <person name="Obokata J."/>
            <person name="Shigenobu S."/>
        </authorList>
    </citation>
    <scope>NUCLEOTIDE SEQUENCE [LARGE SCALE GENOMIC DNA]</scope>
</reference>
<dbReference type="InterPro" id="IPR032675">
    <property type="entry name" value="LRR_dom_sf"/>
</dbReference>
<keyword evidence="7" id="KW-1185">Reference proteome</keyword>
<comment type="caution">
    <text evidence="6">The sequence shown here is derived from an EMBL/GenBank/DDBJ whole genome shotgun (WGS) entry which is preliminary data.</text>
</comment>
<evidence type="ECO:0000256" key="4">
    <source>
        <dbReference type="ARBA" id="ARBA00023180"/>
    </source>
</evidence>
<keyword evidence="1" id="KW-0433">Leucine-rich repeat</keyword>
<feature type="region of interest" description="Disordered" evidence="5">
    <location>
        <begin position="1"/>
        <end position="34"/>
    </location>
</feature>
<sequence length="185" mass="20467">MGDFNAKVGDERQEDVVGPNGIGTVNERGRSGSTEDCPLCRCISTSSTVNCENLGLLEIPTEKSTLEKAIVLNLNYNQIREIRSGAFADMKFLLELKLIGNGIRTIEIGAFKESDLPQLEYLSLESNELESIESETFSNMPRLYLINLSGNRITHISQDAFKGLTKLSKVHLYHNSLTSVAWVIG</sequence>
<dbReference type="Gene3D" id="3.80.10.10">
    <property type="entry name" value="Ribonuclease Inhibitor"/>
    <property type="match status" value="1"/>
</dbReference>
<dbReference type="Proteomes" id="UP000735302">
    <property type="component" value="Unassembled WGS sequence"/>
</dbReference>
<evidence type="ECO:0000256" key="1">
    <source>
        <dbReference type="ARBA" id="ARBA00022614"/>
    </source>
</evidence>
<dbReference type="Pfam" id="PF13855">
    <property type="entry name" value="LRR_8"/>
    <property type="match status" value="1"/>
</dbReference>
<evidence type="ECO:0000256" key="2">
    <source>
        <dbReference type="ARBA" id="ARBA00022729"/>
    </source>
</evidence>
<evidence type="ECO:0000256" key="5">
    <source>
        <dbReference type="SAM" id="MobiDB-lite"/>
    </source>
</evidence>
<dbReference type="InterPro" id="IPR050467">
    <property type="entry name" value="LRFN"/>
</dbReference>
<evidence type="ECO:0000313" key="7">
    <source>
        <dbReference type="Proteomes" id="UP000735302"/>
    </source>
</evidence>
<dbReference type="SMART" id="SM00369">
    <property type="entry name" value="LRR_TYP"/>
    <property type="match status" value="4"/>
</dbReference>
<dbReference type="InterPro" id="IPR001611">
    <property type="entry name" value="Leu-rich_rpt"/>
</dbReference>
<dbReference type="PROSITE" id="PS51450">
    <property type="entry name" value="LRR"/>
    <property type="match status" value="1"/>
</dbReference>
<keyword evidence="3" id="KW-0677">Repeat</keyword>